<geneLocation type="chloroplast" evidence="1"/>
<evidence type="ECO:0000313" key="1">
    <source>
        <dbReference type="EMBL" id="BAA57953.1"/>
    </source>
</evidence>
<dbReference type="RefSeq" id="NP_045877.1">
    <property type="nucleotide sequence ID" value="NC_001865.1"/>
</dbReference>
<accession>V9H0Y9</accession>
<keyword evidence="1" id="KW-0934">Plastid</keyword>
<reference evidence="1" key="1">
    <citation type="journal article" date="1997" name="Proc. Natl. Acad. Sci. U.S.A.">
        <title>Complete nucleotide sequence of the chloroplast genome from the green alga Chlorella vulgaris: the existence of genes possibly involved in chloroplast division.</title>
        <authorList>
            <person name="Wakasugi T."/>
            <person name="Nagai T."/>
            <person name="Kapoor M."/>
            <person name="Sugita M."/>
            <person name="Ito M."/>
            <person name="Ito S."/>
            <person name="Tsudzuki J."/>
            <person name="Nakashima K."/>
            <person name="Tsudzuki T."/>
            <person name="Suzuki Y."/>
            <person name="Hamada A."/>
            <person name="Ohta T."/>
            <person name="Inamura A."/>
            <person name="Yoshinaga K."/>
            <person name="Sugiura M."/>
        </authorList>
    </citation>
    <scope>NUCLEOTIDE SEQUENCE</scope>
</reference>
<organism evidence="1">
    <name type="scientific">Chlorella vulgaris</name>
    <name type="common">Green alga</name>
    <dbReference type="NCBI Taxonomy" id="3077"/>
    <lineage>
        <taxon>Eukaryota</taxon>
        <taxon>Viridiplantae</taxon>
        <taxon>Chlorophyta</taxon>
        <taxon>core chlorophytes</taxon>
        <taxon>Trebouxiophyceae</taxon>
        <taxon>Chlorellales</taxon>
        <taxon>Chlorellaceae</taxon>
        <taxon>Chlorella clade</taxon>
        <taxon>Chlorella</taxon>
    </lineage>
</organism>
<keyword evidence="1" id="KW-0150">Chloroplast</keyword>
<dbReference type="GeneID" id="1457456"/>
<proteinExistence type="predicted"/>
<dbReference type="EMBL" id="AB001684">
    <property type="protein sequence ID" value="BAA57953.1"/>
    <property type="molecule type" value="Genomic_DNA"/>
</dbReference>
<sequence>MTKTARFVSEESNVEKTQVKKISRNTKPILKTFSLENKSKRYSFAFVF</sequence>
<name>V9H0Y9_CHLVU</name>
<protein>
    <submittedName>
        <fullName evidence="1">Uncharacterized protein</fullName>
    </submittedName>
</protein>
<dbReference type="AlphaFoldDB" id="V9H0Y9"/>